<evidence type="ECO:0000259" key="3">
    <source>
        <dbReference type="PROSITE" id="PS50048"/>
    </source>
</evidence>
<dbReference type="PROSITE" id="PS50048">
    <property type="entry name" value="ZN2_CY6_FUNGAL_2"/>
    <property type="match status" value="1"/>
</dbReference>
<protein>
    <recommendedName>
        <fullName evidence="3">Zn(2)-C6 fungal-type domain-containing protein</fullName>
    </recommendedName>
</protein>
<feature type="compositionally biased region" description="Low complexity" evidence="2">
    <location>
        <begin position="83"/>
        <end position="100"/>
    </location>
</feature>
<proteinExistence type="predicted"/>
<evidence type="ECO:0000256" key="2">
    <source>
        <dbReference type="SAM" id="MobiDB-lite"/>
    </source>
</evidence>
<dbReference type="EMBL" id="JAFIMR010000085">
    <property type="protein sequence ID" value="KAI1848517.1"/>
    <property type="molecule type" value="Genomic_DNA"/>
</dbReference>
<organism evidence="4 5">
    <name type="scientific">Neoarthrinium moseri</name>
    <dbReference type="NCBI Taxonomy" id="1658444"/>
    <lineage>
        <taxon>Eukaryota</taxon>
        <taxon>Fungi</taxon>
        <taxon>Dikarya</taxon>
        <taxon>Ascomycota</taxon>
        <taxon>Pezizomycotina</taxon>
        <taxon>Sordariomycetes</taxon>
        <taxon>Xylariomycetidae</taxon>
        <taxon>Amphisphaeriales</taxon>
        <taxon>Apiosporaceae</taxon>
        <taxon>Neoarthrinium</taxon>
    </lineage>
</organism>
<evidence type="ECO:0000256" key="1">
    <source>
        <dbReference type="ARBA" id="ARBA00023242"/>
    </source>
</evidence>
<evidence type="ECO:0000313" key="4">
    <source>
        <dbReference type="EMBL" id="KAI1848517.1"/>
    </source>
</evidence>
<feature type="domain" description="Zn(2)-C6 fungal-type" evidence="3">
    <location>
        <begin position="17"/>
        <end position="51"/>
    </location>
</feature>
<feature type="region of interest" description="Disordered" evidence="2">
    <location>
        <begin position="64"/>
        <end position="106"/>
    </location>
</feature>
<feature type="region of interest" description="Disordered" evidence="2">
    <location>
        <begin position="178"/>
        <end position="220"/>
    </location>
</feature>
<feature type="compositionally biased region" description="Polar residues" evidence="2">
    <location>
        <begin position="319"/>
        <end position="330"/>
    </location>
</feature>
<dbReference type="GO" id="GO:0008270">
    <property type="term" value="F:zinc ion binding"/>
    <property type="evidence" value="ECO:0007669"/>
    <property type="project" value="InterPro"/>
</dbReference>
<name>A0A9P9W7Y1_9PEZI</name>
<accession>A0A9P9W7Y1</accession>
<dbReference type="GO" id="GO:0000981">
    <property type="term" value="F:DNA-binding transcription factor activity, RNA polymerase II-specific"/>
    <property type="evidence" value="ECO:0007669"/>
    <property type="project" value="InterPro"/>
</dbReference>
<dbReference type="InterPro" id="IPR036864">
    <property type="entry name" value="Zn2-C6_fun-type_DNA-bd_sf"/>
</dbReference>
<reference evidence="4" key="1">
    <citation type="submission" date="2021-03" db="EMBL/GenBank/DDBJ databases">
        <title>Revisited historic fungal species revealed as producer of novel bioactive compounds through whole genome sequencing and comparative genomics.</title>
        <authorList>
            <person name="Vignolle G.A."/>
            <person name="Hochenegger N."/>
            <person name="Mach R.L."/>
            <person name="Mach-Aigner A.R."/>
            <person name="Javad Rahimi M."/>
            <person name="Salim K.A."/>
            <person name="Chan C.M."/>
            <person name="Lim L.B.L."/>
            <person name="Cai F."/>
            <person name="Druzhinina I.S."/>
            <person name="U'Ren J.M."/>
            <person name="Derntl C."/>
        </authorList>
    </citation>
    <scope>NUCLEOTIDE SEQUENCE</scope>
    <source>
        <strain evidence="4">TUCIM 5799</strain>
    </source>
</reference>
<evidence type="ECO:0000313" key="5">
    <source>
        <dbReference type="Proteomes" id="UP000829685"/>
    </source>
</evidence>
<dbReference type="Proteomes" id="UP000829685">
    <property type="component" value="Unassembled WGS sequence"/>
</dbReference>
<gene>
    <name evidence="4" type="ORF">JX265_013800</name>
</gene>
<sequence length="513" mass="56314">MNRELKLTPGVSARRSACDRCRGQKLRCLREGRDPNSCCDRCAKADAQCITSPIYRYCAPSYPTEDDAVSRKRRRPDNPDPGRSNSSSTSRAQSTQSAASEWPRAEIRFTETTVMDTFAGDFLHFTSGDSPDFTRRKSVIDAVPLPPPGMTPGPWAAGDLSPDQLFPNIEDFAGFGVDPHVPPNSKDPLQTSYQLDPAGPIQDSVRDQSMQDPGPAPEHVTRDSYMEQLSKINHVLVVQLNRVAKAPPDMNLKILISPSCETAIMSTTTPLEDILNITRQFLETLEAIARLYASTTSRVSNPSERHGFAHISTREHGSTPCTSSEDSQATSLPSVSSDICMSSAAAKPDSAARLLILMCYVHTLRLHVALFSHIHEFLLRISESEDRFIHPLPGLYGFSNFPLQSGNLQANMIIQLVTTMFERMEALLGLPRAIRIGTRQEGCGGLLADEGFLEIAQAIIRKEEEGKIEDGKDFRYCPCSIVLEAVAGAMTLGPLVLVTARYLGRGALSLHNL</sequence>
<dbReference type="SUPFAM" id="SSF57701">
    <property type="entry name" value="Zn2/Cys6 DNA-binding domain"/>
    <property type="match status" value="1"/>
</dbReference>
<dbReference type="AlphaFoldDB" id="A0A9P9W7Y1"/>
<feature type="region of interest" description="Disordered" evidence="2">
    <location>
        <begin position="310"/>
        <end position="330"/>
    </location>
</feature>
<comment type="caution">
    <text evidence="4">The sequence shown here is derived from an EMBL/GenBank/DDBJ whole genome shotgun (WGS) entry which is preliminary data.</text>
</comment>
<dbReference type="InterPro" id="IPR001138">
    <property type="entry name" value="Zn2Cys6_DnaBD"/>
</dbReference>
<dbReference type="PROSITE" id="PS00463">
    <property type="entry name" value="ZN2_CY6_FUNGAL_1"/>
    <property type="match status" value="1"/>
</dbReference>
<dbReference type="CDD" id="cd00067">
    <property type="entry name" value="GAL4"/>
    <property type="match status" value="1"/>
</dbReference>
<keyword evidence="1" id="KW-0539">Nucleus</keyword>
<keyword evidence="5" id="KW-1185">Reference proteome</keyword>